<dbReference type="Proteomes" id="UP000291187">
    <property type="component" value="Unassembled WGS sequence"/>
</dbReference>
<dbReference type="Pfam" id="PF01381">
    <property type="entry name" value="HTH_3"/>
    <property type="match status" value="1"/>
</dbReference>
<dbReference type="Gene3D" id="1.10.260.40">
    <property type="entry name" value="lambda repressor-like DNA-binding domains"/>
    <property type="match status" value="1"/>
</dbReference>
<evidence type="ECO:0000256" key="2">
    <source>
        <dbReference type="SAM" id="MobiDB-lite"/>
    </source>
</evidence>
<dbReference type="RefSeq" id="WP_129864359.1">
    <property type="nucleotide sequence ID" value="NZ_RYUM01000011.1"/>
</dbReference>
<dbReference type="Proteomes" id="UP000293208">
    <property type="component" value="Unassembled WGS sequence"/>
</dbReference>
<evidence type="ECO:0000313" key="4">
    <source>
        <dbReference type="EMBL" id="RYQ19136.1"/>
    </source>
</evidence>
<evidence type="ECO:0000313" key="6">
    <source>
        <dbReference type="Proteomes" id="UP000291187"/>
    </source>
</evidence>
<accession>A0A4Q5AV17</accession>
<name>A0A4Q5AV17_9BIFI</name>
<evidence type="ECO:0000313" key="5">
    <source>
        <dbReference type="EMBL" id="RYQ39265.1"/>
    </source>
</evidence>
<keyword evidence="1" id="KW-0238">DNA-binding</keyword>
<feature type="compositionally biased region" description="Basic and acidic residues" evidence="2">
    <location>
        <begin position="310"/>
        <end position="319"/>
    </location>
</feature>
<dbReference type="EMBL" id="RYUY01000004">
    <property type="protein sequence ID" value="RYQ39265.1"/>
    <property type="molecule type" value="Genomic_DNA"/>
</dbReference>
<protein>
    <submittedName>
        <fullName evidence="5">XRE family transcriptional regulator</fullName>
    </submittedName>
</protein>
<dbReference type="PANTHER" id="PTHR46558">
    <property type="entry name" value="TRACRIPTIONAL REGULATORY PROTEIN-RELATED-RELATED"/>
    <property type="match status" value="1"/>
</dbReference>
<proteinExistence type="predicted"/>
<feature type="domain" description="HTH cro/C1-type" evidence="3">
    <location>
        <begin position="19"/>
        <end position="73"/>
    </location>
</feature>
<reference evidence="6 7" key="1">
    <citation type="submission" date="2018-12" db="EMBL/GenBank/DDBJ databases">
        <title>Unveiling genomic diversity among members of the Bifidobacterium pseudolongum species, a widely distributed gut commensal of the animal kingdom.</title>
        <authorList>
            <person name="Lugli G.A."/>
            <person name="Duranti S."/>
            <person name="Albert K."/>
            <person name="Mancabelli L."/>
            <person name="Napoli S."/>
            <person name="Viappiani A."/>
            <person name="Anzalone R."/>
            <person name="Longhi G."/>
            <person name="Milani C."/>
            <person name="Turroni F."/>
            <person name="Alessandri G."/>
            <person name="Sela D.A."/>
            <person name="Van Sinderen D."/>
            <person name="Ventura M."/>
        </authorList>
    </citation>
    <scope>NUCLEOTIDE SEQUENCE [LARGE SCALE GENOMIC DNA]</scope>
    <source>
        <strain evidence="5 7">2001B</strain>
        <strain evidence="4 6">2071B</strain>
    </source>
</reference>
<dbReference type="InterPro" id="IPR010982">
    <property type="entry name" value="Lambda_DNA-bd_dom_sf"/>
</dbReference>
<organism evidence="5 7">
    <name type="scientific">Bifidobacterium pseudolongum subsp. globosum</name>
    <dbReference type="NCBI Taxonomy" id="1690"/>
    <lineage>
        <taxon>Bacteria</taxon>
        <taxon>Bacillati</taxon>
        <taxon>Actinomycetota</taxon>
        <taxon>Actinomycetes</taxon>
        <taxon>Bifidobacteriales</taxon>
        <taxon>Bifidobacteriaceae</taxon>
        <taxon>Bifidobacterium</taxon>
    </lineage>
</organism>
<dbReference type="CDD" id="cd00093">
    <property type="entry name" value="HTH_XRE"/>
    <property type="match status" value="1"/>
</dbReference>
<sequence>MDEQTATPKARTMEFSTRLKDLRAQSALSQEQLARRIGVSRQAITKWESGAGRPELESLVALADVFTVSVDALLGVDDAHAGPARGEYRYESATNYDVDGGKHFDIDCGSIYACAIRGYDGEQLRVRVVSNTVANLARHFKVSVDDRPKRLDVQVRRGTGISETLAKDDVTVIIWVPQRYVTTVECAAKAQEAHVRGLTCDGLELDVRTPRLSLDDVHTHVEVNCNLDMEIDCASIDGRVDVNQLSSTSRITVPKDVPIAVLTHGLRTRTIVGAGAPGRGFAQHRRAQRRGERADHRKQVRGALRRAMSRRSDTMKTHG</sequence>
<evidence type="ECO:0000256" key="1">
    <source>
        <dbReference type="ARBA" id="ARBA00023125"/>
    </source>
</evidence>
<dbReference type="InterPro" id="IPR001387">
    <property type="entry name" value="Cro/C1-type_HTH"/>
</dbReference>
<dbReference type="GO" id="GO:0003677">
    <property type="term" value="F:DNA binding"/>
    <property type="evidence" value="ECO:0007669"/>
    <property type="project" value="UniProtKB-KW"/>
</dbReference>
<comment type="caution">
    <text evidence="5">The sequence shown here is derived from an EMBL/GenBank/DDBJ whole genome shotgun (WGS) entry which is preliminary data.</text>
</comment>
<gene>
    <name evidence="5" type="ORF">PG2001B_1006</name>
    <name evidence="4" type="ORF">PG2071B_1000</name>
</gene>
<dbReference type="AlphaFoldDB" id="A0A4Q5AV17"/>
<feature type="region of interest" description="Disordered" evidence="2">
    <location>
        <begin position="274"/>
        <end position="319"/>
    </location>
</feature>
<dbReference type="PROSITE" id="PS50943">
    <property type="entry name" value="HTH_CROC1"/>
    <property type="match status" value="1"/>
</dbReference>
<dbReference type="SMART" id="SM00530">
    <property type="entry name" value="HTH_XRE"/>
    <property type="match status" value="1"/>
</dbReference>
<evidence type="ECO:0000313" key="7">
    <source>
        <dbReference type="Proteomes" id="UP000293208"/>
    </source>
</evidence>
<dbReference type="SUPFAM" id="SSF47413">
    <property type="entry name" value="lambda repressor-like DNA-binding domains"/>
    <property type="match status" value="1"/>
</dbReference>
<feature type="compositionally biased region" description="Basic residues" evidence="2">
    <location>
        <begin position="298"/>
        <end position="309"/>
    </location>
</feature>
<evidence type="ECO:0000259" key="3">
    <source>
        <dbReference type="PROSITE" id="PS50943"/>
    </source>
</evidence>
<dbReference type="PANTHER" id="PTHR46558:SF11">
    <property type="entry name" value="HTH-TYPE TRANSCRIPTIONAL REGULATOR XRE"/>
    <property type="match status" value="1"/>
</dbReference>
<dbReference type="EMBL" id="RYUM01000011">
    <property type="protein sequence ID" value="RYQ19136.1"/>
    <property type="molecule type" value="Genomic_DNA"/>
</dbReference>